<dbReference type="EMBL" id="CAKKNE010000001">
    <property type="protein sequence ID" value="CAH0365253.1"/>
    <property type="molecule type" value="Genomic_DNA"/>
</dbReference>
<keyword evidence="2" id="KW-1185">Reference proteome</keyword>
<evidence type="ECO:0008006" key="3">
    <source>
        <dbReference type="Google" id="ProtNLM"/>
    </source>
</evidence>
<dbReference type="PANTHER" id="PTHR34094:SF1">
    <property type="entry name" value="PROTEIN FAM185A"/>
    <property type="match status" value="1"/>
</dbReference>
<accession>A0A8J2S6C1</accession>
<evidence type="ECO:0000313" key="1">
    <source>
        <dbReference type="EMBL" id="CAH0365253.1"/>
    </source>
</evidence>
<dbReference type="OrthoDB" id="10624328at2759"/>
<sequence length="344" mass="35831">MFAVVAARPPLRAVVGKAQVVVEATPTLLRCAAGVDVRVTSTWQERDVITAVDQSVCINSRQRTALTIDTSTCATVRGKVEGDLIDIRGAMIEVESVRGETVRLLSEGGVASTKLVEGLEVDVSGTSITLAKLQASHANIRGDDVSIVAAYCRKLDVDATGASAVDAIQIDAAHGHVAATASNGGVSLQRCSGSCAIEAAGTISLAFDAMNGDAVASSDRGDVDVSVAPSIECDVELEGRHVDCAGAPMLRREVDEAGRVQGALEAKREPSRAGAGKVNVDGASQQKWDSSFISDEGGRPRIVARAPKGRVALRALSWIDAIRRKVGLPEGFEKVRRSSSSSSS</sequence>
<dbReference type="PANTHER" id="PTHR34094">
    <property type="match status" value="1"/>
</dbReference>
<name>A0A8J2S6C1_9STRA</name>
<gene>
    <name evidence="1" type="ORF">PECAL_1P16810</name>
</gene>
<reference evidence="1" key="1">
    <citation type="submission" date="2021-11" db="EMBL/GenBank/DDBJ databases">
        <authorList>
            <consortium name="Genoscope - CEA"/>
            <person name="William W."/>
        </authorList>
    </citation>
    <scope>NUCLEOTIDE SEQUENCE</scope>
</reference>
<organism evidence="1 2">
    <name type="scientific">Pelagomonas calceolata</name>
    <dbReference type="NCBI Taxonomy" id="35677"/>
    <lineage>
        <taxon>Eukaryota</taxon>
        <taxon>Sar</taxon>
        <taxon>Stramenopiles</taxon>
        <taxon>Ochrophyta</taxon>
        <taxon>Pelagophyceae</taxon>
        <taxon>Pelagomonadales</taxon>
        <taxon>Pelagomonadaceae</taxon>
        <taxon>Pelagomonas</taxon>
    </lineage>
</organism>
<dbReference type="Proteomes" id="UP000789595">
    <property type="component" value="Unassembled WGS sequence"/>
</dbReference>
<evidence type="ECO:0000313" key="2">
    <source>
        <dbReference type="Proteomes" id="UP000789595"/>
    </source>
</evidence>
<dbReference type="AlphaFoldDB" id="A0A8J2S6C1"/>
<proteinExistence type="predicted"/>
<comment type="caution">
    <text evidence="1">The sequence shown here is derived from an EMBL/GenBank/DDBJ whole genome shotgun (WGS) entry which is preliminary data.</text>
</comment>
<protein>
    <recommendedName>
        <fullName evidence="3">Adhesin domain-containing protein</fullName>
    </recommendedName>
</protein>